<keyword evidence="1" id="KW-0732">Signal</keyword>
<comment type="caution">
    <text evidence="2">The sequence shown here is derived from an EMBL/GenBank/DDBJ whole genome shotgun (WGS) entry which is preliminary data.</text>
</comment>
<dbReference type="AlphaFoldDB" id="A0A0C1ZXQ4"/>
<dbReference type="Proteomes" id="UP000031599">
    <property type="component" value="Unassembled WGS sequence"/>
</dbReference>
<feature type="chain" id="PRO_5002157590" evidence="1">
    <location>
        <begin position="26"/>
        <end position="148"/>
    </location>
</feature>
<evidence type="ECO:0000313" key="3">
    <source>
        <dbReference type="Proteomes" id="UP000031599"/>
    </source>
</evidence>
<reference evidence="2 3" key="1">
    <citation type="submission" date="2014-12" db="EMBL/GenBank/DDBJ databases">
        <title>Genome assembly of Enhygromyxa salina DSM 15201.</title>
        <authorList>
            <person name="Sharma G."/>
            <person name="Subramanian S."/>
        </authorList>
    </citation>
    <scope>NUCLEOTIDE SEQUENCE [LARGE SCALE GENOMIC DNA]</scope>
    <source>
        <strain evidence="2 3">DSM 15201</strain>
    </source>
</reference>
<feature type="signal peptide" evidence="1">
    <location>
        <begin position="1"/>
        <end position="25"/>
    </location>
</feature>
<dbReference type="PROSITE" id="PS51257">
    <property type="entry name" value="PROKAR_LIPOPROTEIN"/>
    <property type="match status" value="1"/>
</dbReference>
<protein>
    <submittedName>
        <fullName evidence="2">Uncharacterized protein</fullName>
    </submittedName>
</protein>
<gene>
    <name evidence="2" type="ORF">DB30_05042</name>
</gene>
<evidence type="ECO:0000256" key="1">
    <source>
        <dbReference type="SAM" id="SignalP"/>
    </source>
</evidence>
<accession>A0A0C1ZXQ4</accession>
<evidence type="ECO:0000313" key="2">
    <source>
        <dbReference type="EMBL" id="KIG15988.1"/>
    </source>
</evidence>
<dbReference type="RefSeq" id="WP_052550544.1">
    <property type="nucleotide sequence ID" value="NZ_JMCC02000044.1"/>
</dbReference>
<name>A0A0C1ZXQ4_9BACT</name>
<sequence length="148" mass="15484">MPGTRVMIAALLGCVLGSIGTLGCANNDAWSVSEARTCAPKAAPRVCVSAEPDHGHVVEFGGVQLLPGECAVAASEGRGGWVRLETRSPRRERQTSRLRVPRGRATIVQIGADGQAKRIGRLACDGTPITVEARTGDRLSAGATERPE</sequence>
<proteinExistence type="predicted"/>
<dbReference type="EMBL" id="JMCC02000044">
    <property type="protein sequence ID" value="KIG15988.1"/>
    <property type="molecule type" value="Genomic_DNA"/>
</dbReference>
<organism evidence="2 3">
    <name type="scientific">Enhygromyxa salina</name>
    <dbReference type="NCBI Taxonomy" id="215803"/>
    <lineage>
        <taxon>Bacteria</taxon>
        <taxon>Pseudomonadati</taxon>
        <taxon>Myxococcota</taxon>
        <taxon>Polyangia</taxon>
        <taxon>Nannocystales</taxon>
        <taxon>Nannocystaceae</taxon>
        <taxon>Enhygromyxa</taxon>
    </lineage>
</organism>